<sequence length="155" mass="17860">MEKAIEVFMASRWWDPGDLGVCGEFSSTEGFGLAGWKVVWILRWLRLRRDKGIRKRLRNHGILGDLLVILILIKTVSQRREGNMSGDCQSTDLGFVMEIGGINYRLVSIKVSGIFVWVFGFYQSLPGIVMVKSFHRCYALPWNYYIRVIGVSYYL</sequence>
<evidence type="ECO:0000313" key="2">
    <source>
        <dbReference type="Proteomes" id="UP000011750"/>
    </source>
</evidence>
<dbReference type="Gramene" id="Bra015080.1">
    <property type="protein sequence ID" value="Bra015080.1-P"/>
    <property type="gene ID" value="Bra015080"/>
</dbReference>
<dbReference type="AlphaFoldDB" id="M4DF08"/>
<dbReference type="Proteomes" id="UP000011750">
    <property type="component" value="Chromosome A07"/>
</dbReference>
<protein>
    <recommendedName>
        <fullName evidence="3">Transmembrane protein</fullName>
    </recommendedName>
</protein>
<reference evidence="1 2" key="1">
    <citation type="journal article" date="2011" name="Nat. Genet.">
        <title>The genome of the mesopolyploid crop species Brassica rapa.</title>
        <authorList>
            <consortium name="Brassica rapa Genome Sequencing Project Consortium"/>
            <person name="Wang X."/>
            <person name="Wang H."/>
            <person name="Wang J."/>
            <person name="Sun R."/>
            <person name="Wu J."/>
            <person name="Liu S."/>
            <person name="Bai Y."/>
            <person name="Mun J.H."/>
            <person name="Bancroft I."/>
            <person name="Cheng F."/>
            <person name="Huang S."/>
            <person name="Li X."/>
            <person name="Hua W."/>
            <person name="Wang J."/>
            <person name="Wang X."/>
            <person name="Freeling M."/>
            <person name="Pires J.C."/>
            <person name="Paterson A.H."/>
            <person name="Chalhoub B."/>
            <person name="Wang B."/>
            <person name="Hayward A."/>
            <person name="Sharpe A.G."/>
            <person name="Park B.S."/>
            <person name="Weisshaar B."/>
            <person name="Liu B."/>
            <person name="Li B."/>
            <person name="Liu B."/>
            <person name="Tong C."/>
            <person name="Song C."/>
            <person name="Duran C."/>
            <person name="Peng C."/>
            <person name="Geng C."/>
            <person name="Koh C."/>
            <person name="Lin C."/>
            <person name="Edwards D."/>
            <person name="Mu D."/>
            <person name="Shen D."/>
            <person name="Soumpourou E."/>
            <person name="Li F."/>
            <person name="Fraser F."/>
            <person name="Conant G."/>
            <person name="Lassalle G."/>
            <person name="King G.J."/>
            <person name="Bonnema G."/>
            <person name="Tang H."/>
            <person name="Wang H."/>
            <person name="Belcram H."/>
            <person name="Zhou H."/>
            <person name="Hirakawa H."/>
            <person name="Abe H."/>
            <person name="Guo H."/>
            <person name="Wang H."/>
            <person name="Jin H."/>
            <person name="Parkin I.A."/>
            <person name="Batley J."/>
            <person name="Kim J.S."/>
            <person name="Just J."/>
            <person name="Li J."/>
            <person name="Xu J."/>
            <person name="Deng J."/>
            <person name="Kim J.A."/>
            <person name="Li J."/>
            <person name="Yu J."/>
            <person name="Meng J."/>
            <person name="Wang J."/>
            <person name="Min J."/>
            <person name="Poulain J."/>
            <person name="Wang J."/>
            <person name="Hatakeyama K."/>
            <person name="Wu K."/>
            <person name="Wang L."/>
            <person name="Fang L."/>
            <person name="Trick M."/>
            <person name="Links M.G."/>
            <person name="Zhao M."/>
            <person name="Jin M."/>
            <person name="Ramchiary N."/>
            <person name="Drou N."/>
            <person name="Berkman P.J."/>
            <person name="Cai Q."/>
            <person name="Huang Q."/>
            <person name="Li R."/>
            <person name="Tabata S."/>
            <person name="Cheng S."/>
            <person name="Zhang S."/>
            <person name="Zhang S."/>
            <person name="Huang S."/>
            <person name="Sato S."/>
            <person name="Sun S."/>
            <person name="Kwon S.J."/>
            <person name="Choi S.R."/>
            <person name="Lee T.H."/>
            <person name="Fan W."/>
            <person name="Zhao X."/>
            <person name="Tan X."/>
            <person name="Xu X."/>
            <person name="Wang Y."/>
            <person name="Qiu Y."/>
            <person name="Yin Y."/>
            <person name="Li Y."/>
            <person name="Du Y."/>
            <person name="Liao Y."/>
            <person name="Lim Y."/>
            <person name="Narusaka Y."/>
            <person name="Wang Y."/>
            <person name="Wang Z."/>
            <person name="Li Z."/>
            <person name="Wang Z."/>
            <person name="Xiong Z."/>
            <person name="Zhang Z."/>
        </authorList>
    </citation>
    <scope>NUCLEOTIDE SEQUENCE [LARGE SCALE GENOMIC DNA]</scope>
    <source>
        <strain evidence="1 2">cv. Chiifu-401-42</strain>
    </source>
</reference>
<accession>M4DF08</accession>
<organism evidence="1 2">
    <name type="scientific">Brassica campestris</name>
    <name type="common">Field mustard</name>
    <dbReference type="NCBI Taxonomy" id="3711"/>
    <lineage>
        <taxon>Eukaryota</taxon>
        <taxon>Viridiplantae</taxon>
        <taxon>Streptophyta</taxon>
        <taxon>Embryophyta</taxon>
        <taxon>Tracheophyta</taxon>
        <taxon>Spermatophyta</taxon>
        <taxon>Magnoliopsida</taxon>
        <taxon>eudicotyledons</taxon>
        <taxon>Gunneridae</taxon>
        <taxon>Pentapetalae</taxon>
        <taxon>rosids</taxon>
        <taxon>malvids</taxon>
        <taxon>Brassicales</taxon>
        <taxon>Brassicaceae</taxon>
        <taxon>Brassiceae</taxon>
        <taxon>Brassica</taxon>
    </lineage>
</organism>
<reference evidence="1 2" key="2">
    <citation type="journal article" date="2018" name="Hortic Res">
        <title>Improved Brassica rapa reference genome by single-molecule sequencing and chromosome conformation capture technologies.</title>
        <authorList>
            <person name="Zhang L."/>
            <person name="Cai X."/>
            <person name="Wu J."/>
            <person name="Liu M."/>
            <person name="Grob S."/>
            <person name="Cheng F."/>
            <person name="Liang J."/>
            <person name="Cai C."/>
            <person name="Liu Z."/>
            <person name="Liu B."/>
            <person name="Wang F."/>
            <person name="Li S."/>
            <person name="Liu F."/>
            <person name="Li X."/>
            <person name="Cheng L."/>
            <person name="Yang W."/>
            <person name="Li M.H."/>
            <person name="Grossniklaus U."/>
            <person name="Zheng H."/>
            <person name="Wang X."/>
        </authorList>
    </citation>
    <scope>NUCLEOTIDE SEQUENCE [LARGE SCALE GENOMIC DNA]</scope>
    <source>
        <strain evidence="1 2">cv. Chiifu-401-42</strain>
    </source>
</reference>
<evidence type="ECO:0000313" key="1">
    <source>
        <dbReference type="EnsemblPlants" id="Bra015080.1-P"/>
    </source>
</evidence>
<proteinExistence type="predicted"/>
<evidence type="ECO:0008006" key="3">
    <source>
        <dbReference type="Google" id="ProtNLM"/>
    </source>
</evidence>
<dbReference type="EnsemblPlants" id="Bra015080.1">
    <property type="protein sequence ID" value="Bra015080.1-P"/>
    <property type="gene ID" value="Bra015080"/>
</dbReference>
<keyword evidence="2" id="KW-1185">Reference proteome</keyword>
<dbReference type="InParanoid" id="M4DF08"/>
<reference evidence="1" key="3">
    <citation type="submission" date="2023-03" db="UniProtKB">
        <authorList>
            <consortium name="EnsemblPlants"/>
        </authorList>
    </citation>
    <scope>IDENTIFICATION</scope>
    <source>
        <strain evidence="1">cv. Chiifu-401-42</strain>
    </source>
</reference>
<dbReference type="HOGENOM" id="CLU_1697996_0_0_1"/>
<name>M4DF08_BRACM</name>